<proteinExistence type="predicted"/>
<feature type="signal peptide" evidence="1">
    <location>
        <begin position="1"/>
        <end position="18"/>
    </location>
</feature>
<dbReference type="PANTHER" id="PTHR21113">
    <property type="entry name" value="AGAP001705-PA"/>
    <property type="match status" value="1"/>
</dbReference>
<evidence type="ECO:0000259" key="2">
    <source>
        <dbReference type="Pfam" id="PF03067"/>
    </source>
</evidence>
<dbReference type="OrthoDB" id="64893at2759"/>
<dbReference type="PANTHER" id="PTHR21113:SF14">
    <property type="entry name" value="LP24064P"/>
    <property type="match status" value="1"/>
</dbReference>
<evidence type="ECO:0000256" key="1">
    <source>
        <dbReference type="SAM" id="SignalP"/>
    </source>
</evidence>
<feature type="chain" id="PRO_5026936334" evidence="1">
    <location>
        <begin position="19"/>
        <end position="231"/>
    </location>
</feature>
<accession>A0A6J2TGE6</accession>
<gene>
    <name evidence="4" type="primary">LOC115623782</name>
</gene>
<protein>
    <submittedName>
        <fullName evidence="4">Uncharacterized protein LOC115623782</fullName>
    </submittedName>
</protein>
<dbReference type="GeneID" id="115623782"/>
<organism evidence="3 4">
    <name type="scientific">Drosophila lebanonensis</name>
    <name type="common">Fruit fly</name>
    <name type="synonym">Scaptodrosophila lebanonensis</name>
    <dbReference type="NCBI Taxonomy" id="7225"/>
    <lineage>
        <taxon>Eukaryota</taxon>
        <taxon>Metazoa</taxon>
        <taxon>Ecdysozoa</taxon>
        <taxon>Arthropoda</taxon>
        <taxon>Hexapoda</taxon>
        <taxon>Insecta</taxon>
        <taxon>Pterygota</taxon>
        <taxon>Neoptera</taxon>
        <taxon>Endopterygota</taxon>
        <taxon>Diptera</taxon>
        <taxon>Brachycera</taxon>
        <taxon>Muscomorpha</taxon>
        <taxon>Ephydroidea</taxon>
        <taxon>Drosophilidae</taxon>
        <taxon>Scaptodrosophila</taxon>
    </lineage>
</organism>
<dbReference type="RefSeq" id="XP_030374183.1">
    <property type="nucleotide sequence ID" value="XM_030518323.1"/>
</dbReference>
<dbReference type="Proteomes" id="UP000504634">
    <property type="component" value="Unplaced"/>
</dbReference>
<dbReference type="Pfam" id="PF03067">
    <property type="entry name" value="LPMO_10"/>
    <property type="match status" value="1"/>
</dbReference>
<keyword evidence="1" id="KW-0732">Signal</keyword>
<keyword evidence="3" id="KW-1185">Reference proteome</keyword>
<feature type="domain" description="Chitin-binding type-4" evidence="2">
    <location>
        <begin position="23"/>
        <end position="208"/>
    </location>
</feature>
<dbReference type="InterPro" id="IPR004302">
    <property type="entry name" value="Cellulose/chitin-bd_N"/>
</dbReference>
<sequence length="231" mass="25343">MKCWFGITLLIVWMYCLGEIDAHGILLYPVGRSSRWRYDGSAPANYDDNGLYCGGFWKQTENGGRCGLCGDDFSLAQPRPNELGGKYGQGVIVKSYISSSSADVIVRITANHLGFFSFHLCNLDVYGRESEQCFDQNRLKFSDGSDQYYLGTTLGEINLQLRLPAGLVCQHCVLRWTYTTGNNWGVCADGTGALGCGDQENFKNCADISILSSVRGLLEVEVPAEVKGEAA</sequence>
<evidence type="ECO:0000313" key="3">
    <source>
        <dbReference type="Proteomes" id="UP000504634"/>
    </source>
</evidence>
<reference evidence="4" key="1">
    <citation type="submission" date="2025-08" db="UniProtKB">
        <authorList>
            <consortium name="RefSeq"/>
        </authorList>
    </citation>
    <scope>IDENTIFICATION</scope>
    <source>
        <strain evidence="4">11010-0011.00</strain>
        <tissue evidence="4">Whole body</tissue>
    </source>
</reference>
<dbReference type="AlphaFoldDB" id="A0A6J2TGE6"/>
<evidence type="ECO:0000313" key="4">
    <source>
        <dbReference type="RefSeq" id="XP_030374183.1"/>
    </source>
</evidence>
<name>A0A6J2TGE6_DROLE</name>